<dbReference type="FunFam" id="3.80.10.10:FF:000400">
    <property type="entry name" value="Nuclear pore complex protein NUP107"/>
    <property type="match status" value="1"/>
</dbReference>
<dbReference type="Pfam" id="PF08263">
    <property type="entry name" value="LRRNT_2"/>
    <property type="match status" value="1"/>
</dbReference>
<evidence type="ECO:0000313" key="13">
    <source>
        <dbReference type="EMBL" id="KAJ0192340.1"/>
    </source>
</evidence>
<accession>A0A9R1WX62</accession>
<evidence type="ECO:0000259" key="11">
    <source>
        <dbReference type="Pfam" id="PF08263"/>
    </source>
</evidence>
<evidence type="ECO:0000256" key="2">
    <source>
        <dbReference type="ARBA" id="ARBA00009592"/>
    </source>
</evidence>
<keyword evidence="9" id="KW-0472">Membrane</keyword>
<dbReference type="Pfam" id="PF23598">
    <property type="entry name" value="LRR_14"/>
    <property type="match status" value="2"/>
</dbReference>
<reference evidence="13 14" key="1">
    <citation type="journal article" date="2017" name="Nat. Commun.">
        <title>Genome assembly with in vitro proximity ligation data and whole-genome triplication in lettuce.</title>
        <authorList>
            <person name="Reyes-Chin-Wo S."/>
            <person name="Wang Z."/>
            <person name="Yang X."/>
            <person name="Kozik A."/>
            <person name="Arikit S."/>
            <person name="Song C."/>
            <person name="Xia L."/>
            <person name="Froenicke L."/>
            <person name="Lavelle D.O."/>
            <person name="Truco M.J."/>
            <person name="Xia R."/>
            <person name="Zhu S."/>
            <person name="Xu C."/>
            <person name="Xu H."/>
            <person name="Xu X."/>
            <person name="Cox K."/>
            <person name="Korf I."/>
            <person name="Meyers B.C."/>
            <person name="Michelmore R.W."/>
        </authorList>
    </citation>
    <scope>NUCLEOTIDE SEQUENCE [LARGE SCALE GENOMIC DNA]</scope>
    <source>
        <strain evidence="14">cv. Salinas</strain>
        <tissue evidence="13">Seedlings</tissue>
    </source>
</reference>
<organism evidence="13 14">
    <name type="scientific">Lactuca sativa</name>
    <name type="common">Garden lettuce</name>
    <dbReference type="NCBI Taxonomy" id="4236"/>
    <lineage>
        <taxon>Eukaryota</taxon>
        <taxon>Viridiplantae</taxon>
        <taxon>Streptophyta</taxon>
        <taxon>Embryophyta</taxon>
        <taxon>Tracheophyta</taxon>
        <taxon>Spermatophyta</taxon>
        <taxon>Magnoliopsida</taxon>
        <taxon>eudicotyledons</taxon>
        <taxon>Gunneridae</taxon>
        <taxon>Pentapetalae</taxon>
        <taxon>asterids</taxon>
        <taxon>campanulids</taxon>
        <taxon>Asterales</taxon>
        <taxon>Asteraceae</taxon>
        <taxon>Cichorioideae</taxon>
        <taxon>Cichorieae</taxon>
        <taxon>Lactucinae</taxon>
        <taxon>Lactuca</taxon>
    </lineage>
</organism>
<evidence type="ECO:0000256" key="7">
    <source>
        <dbReference type="ARBA" id="ARBA00022737"/>
    </source>
</evidence>
<keyword evidence="10" id="KW-0325">Glycoprotein</keyword>
<evidence type="ECO:0008006" key="15">
    <source>
        <dbReference type="Google" id="ProtNLM"/>
    </source>
</evidence>
<keyword evidence="6" id="KW-0732">Signal</keyword>
<dbReference type="PANTHER" id="PTHR48063:SF106">
    <property type="entry name" value="LEUCINE-RICH REPEAT DOMAIN, L DOMAIN-LIKE PROTEIN-RELATED"/>
    <property type="match status" value="1"/>
</dbReference>
<dbReference type="InterPro" id="IPR032675">
    <property type="entry name" value="LRR_dom_sf"/>
</dbReference>
<dbReference type="SMART" id="SM00369">
    <property type="entry name" value="LRR_TYP"/>
    <property type="match status" value="12"/>
</dbReference>
<dbReference type="GO" id="GO:0006952">
    <property type="term" value="P:defense response"/>
    <property type="evidence" value="ECO:0007669"/>
    <property type="project" value="UniProtKB-ARBA"/>
</dbReference>
<dbReference type="GO" id="GO:0009653">
    <property type="term" value="P:anatomical structure morphogenesis"/>
    <property type="evidence" value="ECO:0007669"/>
    <property type="project" value="UniProtKB-ARBA"/>
</dbReference>
<name>A0A9R1WX62_LACSA</name>
<comment type="similarity">
    <text evidence="2">Belongs to the RLP family.</text>
</comment>
<gene>
    <name evidence="13" type="ORF">LSAT_V11C800410530</name>
</gene>
<dbReference type="GO" id="GO:0038023">
    <property type="term" value="F:signaling receptor activity"/>
    <property type="evidence" value="ECO:0000318"/>
    <property type="project" value="GO_Central"/>
</dbReference>
<keyword evidence="14" id="KW-1185">Reference proteome</keyword>
<dbReference type="InterPro" id="IPR046956">
    <property type="entry name" value="RLP23-like"/>
</dbReference>
<keyword evidence="4" id="KW-0433">Leucine-rich repeat</keyword>
<dbReference type="FunFam" id="3.80.10.10:FF:000383">
    <property type="entry name" value="Leucine-rich repeat receptor protein kinase EMS1"/>
    <property type="match status" value="1"/>
</dbReference>
<evidence type="ECO:0000256" key="4">
    <source>
        <dbReference type="ARBA" id="ARBA00022614"/>
    </source>
</evidence>
<evidence type="ECO:0000256" key="9">
    <source>
        <dbReference type="ARBA" id="ARBA00023136"/>
    </source>
</evidence>
<dbReference type="GO" id="GO:0099402">
    <property type="term" value="P:plant organ development"/>
    <property type="evidence" value="ECO:0007669"/>
    <property type="project" value="UniProtKB-ARBA"/>
</dbReference>
<dbReference type="PANTHER" id="PTHR48063">
    <property type="entry name" value="LRR RECEPTOR-LIKE KINASE"/>
    <property type="match status" value="1"/>
</dbReference>
<keyword evidence="3" id="KW-1003">Cell membrane</keyword>
<proteinExistence type="inferred from homology"/>
<feature type="domain" description="Disease resistance R13L4/SHOC-2-like LRR" evidence="12">
    <location>
        <begin position="75"/>
        <end position="266"/>
    </location>
</feature>
<feature type="domain" description="Leucine-rich repeat-containing N-terminal plant-type" evidence="11">
    <location>
        <begin position="12"/>
        <end position="49"/>
    </location>
</feature>
<evidence type="ECO:0000259" key="12">
    <source>
        <dbReference type="Pfam" id="PF23598"/>
    </source>
</evidence>
<evidence type="ECO:0000256" key="8">
    <source>
        <dbReference type="ARBA" id="ARBA00022989"/>
    </source>
</evidence>
<evidence type="ECO:0000256" key="1">
    <source>
        <dbReference type="ARBA" id="ARBA00004251"/>
    </source>
</evidence>
<dbReference type="Proteomes" id="UP000235145">
    <property type="component" value="Unassembled WGS sequence"/>
</dbReference>
<dbReference type="GO" id="GO:0005886">
    <property type="term" value="C:plasma membrane"/>
    <property type="evidence" value="ECO:0000318"/>
    <property type="project" value="GO_Central"/>
</dbReference>
<evidence type="ECO:0000256" key="6">
    <source>
        <dbReference type="ARBA" id="ARBA00022729"/>
    </source>
</evidence>
<dbReference type="GO" id="GO:0009755">
    <property type="term" value="P:hormone-mediated signaling pathway"/>
    <property type="evidence" value="ECO:0000318"/>
    <property type="project" value="GO_Central"/>
</dbReference>
<evidence type="ECO:0000256" key="3">
    <source>
        <dbReference type="ARBA" id="ARBA00022475"/>
    </source>
</evidence>
<dbReference type="FunFam" id="3.80.10.10:FF:000095">
    <property type="entry name" value="LRR receptor-like serine/threonine-protein kinase GSO1"/>
    <property type="match status" value="2"/>
</dbReference>
<dbReference type="Gene3D" id="3.80.10.10">
    <property type="entry name" value="Ribonuclease Inhibitor"/>
    <property type="match status" value="5"/>
</dbReference>
<dbReference type="InterPro" id="IPR013210">
    <property type="entry name" value="LRR_N_plant-typ"/>
</dbReference>
<dbReference type="PRINTS" id="PR00019">
    <property type="entry name" value="LEURICHRPT"/>
</dbReference>
<comment type="caution">
    <text evidence="13">The sequence shown here is derived from an EMBL/GenBank/DDBJ whole genome shotgun (WGS) entry which is preliminary data.</text>
</comment>
<protein>
    <recommendedName>
        <fullName evidence="15">Leucine-rich repeat-containing N-terminal plant-type domain-containing protein</fullName>
    </recommendedName>
</protein>
<keyword evidence="8" id="KW-1133">Transmembrane helix</keyword>
<feature type="domain" description="Disease resistance R13L4/SHOC-2-like LRR" evidence="12">
    <location>
        <begin position="385"/>
        <end position="565"/>
    </location>
</feature>
<keyword evidence="7" id="KW-0677">Repeat</keyword>
<evidence type="ECO:0000256" key="5">
    <source>
        <dbReference type="ARBA" id="ARBA00022692"/>
    </source>
</evidence>
<evidence type="ECO:0000313" key="14">
    <source>
        <dbReference type="Proteomes" id="UP000235145"/>
    </source>
</evidence>
<dbReference type="AlphaFoldDB" id="A0A9R1WX62"/>
<dbReference type="InterPro" id="IPR055414">
    <property type="entry name" value="LRR_R13L4/SHOC2-like"/>
</dbReference>
<evidence type="ECO:0000256" key="10">
    <source>
        <dbReference type="ARBA" id="ARBA00023180"/>
    </source>
</evidence>
<dbReference type="GO" id="GO:0051707">
    <property type="term" value="P:response to other organism"/>
    <property type="evidence" value="ECO:0007669"/>
    <property type="project" value="UniProtKB-ARBA"/>
</dbReference>
<comment type="subcellular location">
    <subcellularLocation>
        <location evidence="1">Cell membrane</location>
        <topology evidence="1">Single-pass type I membrane protein</topology>
    </subcellularLocation>
</comment>
<dbReference type="SUPFAM" id="SSF52058">
    <property type="entry name" value="L domain-like"/>
    <property type="match status" value="3"/>
</dbReference>
<sequence>MGIGNVSVVCSEHERLTLLNFKLSVHDPYGVLSSWVGNECCLWEGIQCDAVTGNVQRLHLIATNAYNYLAGNTVSSSLAELRHLKYLDLSGNSFHGCQIPEFIGSLKHLSYLNLSYAGFQGMIPPHIGNLSNLRVLDLSNNELKAYDMAWAFGLTSLELLYLNSVNLSGTQNWNMALHMTPSLKEFSLSGCSLSNVNLGPFLNSSRILPNIQHLNLGYNSFKGPLPGLFQNMSSLTFLDLSGFNLSLAWNFPNLLSMIPSLSEIHLSGCGLDKTCLSSSPLLNFSTLSNIQHLDLGNNPLGGIFPSFLTNMSSLRVLELSNTMLNSSLPILPKLLVLHLSSNKFKQIEHVGIWRQCHLKQLSVTDNEFDMEMTDPPKNASECSQYALEFLELSWSLKGRIPETLGRLTNLRDLDLSDNGVTGTIPESLGRLSFLEVLDLSQNQLTGLIPESLGKLAALTDMDLGSNLLNGTIPVSIGQLAKLRSLYISRNYLEGAIIEAHFANLSMLEHLDTSSNSKLTFNVSRGWIPPFQLISLYLGSCNIANGFPQWLRNQRKLHMLDLSNSTISGPLPTWLQEMPIIPWLDLSHNRLSGPLTNLPNGGNDNVFIFWSYPVLFLEYNLFKGSIPRSLCRRIYLQELDLSRNMLSGKIPNCVGNLQSLTTMRLSSNWLSGVIPRSLPLIPSLFWLSLNNNDFIGELPQELGNLQGLKVLDLGDNKFSGNIPKWIGKNLTSLLVLRLRKNNFTGRIPPSLCKTSTLQILDLAYNNLMGTIPRCVGKLNGMIESHSRIVYPFDIDNDKNVIQFMKDFDIEYTTTWRIVFNIDLSSNKLMGEVPVEITTLSMLLGLNLSNNHLSGGIPESIGNMTQLFSLDLSKNKLSGRIPSSMASLNFLSHFEFVTQQLVGTNSNGKSTANTY</sequence>
<dbReference type="InterPro" id="IPR001611">
    <property type="entry name" value="Leu-rich_rpt"/>
</dbReference>
<keyword evidence="5" id="KW-0812">Transmembrane</keyword>
<dbReference type="InterPro" id="IPR003591">
    <property type="entry name" value="Leu-rich_rpt_typical-subtyp"/>
</dbReference>
<dbReference type="EMBL" id="NBSK02000008">
    <property type="protein sequence ID" value="KAJ0192340.1"/>
    <property type="molecule type" value="Genomic_DNA"/>
</dbReference>
<dbReference type="Pfam" id="PF00560">
    <property type="entry name" value="LRR_1"/>
    <property type="match status" value="7"/>
</dbReference>